<dbReference type="Pfam" id="PF05088">
    <property type="entry name" value="Bac_GDH_CD"/>
    <property type="match status" value="1"/>
</dbReference>
<reference evidence="6" key="1">
    <citation type="journal article" date="2012" name="Science">
        <title>The Paleozoic origin of enzymatic lignin decomposition reconstructed from 31 fungal genomes.</title>
        <authorList>
            <person name="Floudas D."/>
            <person name="Binder M."/>
            <person name="Riley R."/>
            <person name="Barry K."/>
            <person name="Blanchette R.A."/>
            <person name="Henrissat B."/>
            <person name="Martinez A.T."/>
            <person name="Otillar R."/>
            <person name="Spatafora J.W."/>
            <person name="Yadav J.S."/>
            <person name="Aerts A."/>
            <person name="Benoit I."/>
            <person name="Boyd A."/>
            <person name="Carlson A."/>
            <person name="Copeland A."/>
            <person name="Coutinho P.M."/>
            <person name="de Vries R.P."/>
            <person name="Ferreira P."/>
            <person name="Findley K."/>
            <person name="Foster B."/>
            <person name="Gaskell J."/>
            <person name="Glotzer D."/>
            <person name="Gorecki P."/>
            <person name="Heitman J."/>
            <person name="Hesse C."/>
            <person name="Hori C."/>
            <person name="Igarashi K."/>
            <person name="Jurgens J.A."/>
            <person name="Kallen N."/>
            <person name="Kersten P."/>
            <person name="Kohler A."/>
            <person name="Kuees U."/>
            <person name="Kumar T.K.A."/>
            <person name="Kuo A."/>
            <person name="LaButti K."/>
            <person name="Larrondo L.F."/>
            <person name="Lindquist E."/>
            <person name="Ling A."/>
            <person name="Lombard V."/>
            <person name="Lucas S."/>
            <person name="Lundell T."/>
            <person name="Martin R."/>
            <person name="McLaughlin D.J."/>
            <person name="Morgenstern I."/>
            <person name="Morin E."/>
            <person name="Murat C."/>
            <person name="Nagy L.G."/>
            <person name="Nolan M."/>
            <person name="Ohm R.A."/>
            <person name="Patyshakuliyeva A."/>
            <person name="Rokas A."/>
            <person name="Ruiz-Duenas F.J."/>
            <person name="Sabat G."/>
            <person name="Salamov A."/>
            <person name="Samejima M."/>
            <person name="Schmutz J."/>
            <person name="Slot J.C."/>
            <person name="St John F."/>
            <person name="Stenlid J."/>
            <person name="Sun H."/>
            <person name="Sun S."/>
            <person name="Syed K."/>
            <person name="Tsang A."/>
            <person name="Wiebenga A."/>
            <person name="Young D."/>
            <person name="Pisabarro A."/>
            <person name="Eastwood D.C."/>
            <person name="Martin F."/>
            <person name="Cullen D."/>
            <person name="Grigoriev I.V."/>
            <person name="Hibbett D.S."/>
        </authorList>
    </citation>
    <scope>NUCLEOTIDE SEQUENCE [LARGE SCALE GENOMIC DNA]</scope>
    <source>
        <strain evidence="6">TFB10046</strain>
    </source>
</reference>
<feature type="compositionally biased region" description="Polar residues" evidence="2">
    <location>
        <begin position="22"/>
        <end position="31"/>
    </location>
</feature>
<dbReference type="PANTHER" id="PTHR11606:SF24">
    <property type="entry name" value="NAD-SPECIFIC GLUTAMATE DEHYDROGENASE"/>
    <property type="match status" value="1"/>
</dbReference>
<keyword evidence="6" id="KW-1185">Reference proteome</keyword>
<dbReference type="InterPro" id="IPR056365">
    <property type="entry name" value="NAD-GDH_2nd"/>
</dbReference>
<dbReference type="Proteomes" id="UP000006514">
    <property type="component" value="Unassembled WGS sequence"/>
</dbReference>
<dbReference type="GO" id="GO:0004352">
    <property type="term" value="F:glutamate dehydrogenase (NAD+) activity"/>
    <property type="evidence" value="ECO:0007669"/>
    <property type="project" value="InterPro"/>
</dbReference>
<dbReference type="OrthoDB" id="184415at2759"/>
<dbReference type="PANTHER" id="PTHR11606">
    <property type="entry name" value="GLUTAMATE DEHYDROGENASE"/>
    <property type="match status" value="1"/>
</dbReference>
<proteinExistence type="predicted"/>
<dbReference type="InterPro" id="IPR046346">
    <property type="entry name" value="Aminoacid_DH-like_N_sf"/>
</dbReference>
<dbReference type="Pfam" id="PF23152">
    <property type="entry name" value="GDH_2nd"/>
    <property type="match status" value="1"/>
</dbReference>
<keyword evidence="1" id="KW-0560">Oxidoreductase</keyword>
<evidence type="ECO:0000259" key="4">
    <source>
        <dbReference type="Pfam" id="PF23152"/>
    </source>
</evidence>
<name>J0LC73_AURST</name>
<evidence type="ECO:0000313" key="5">
    <source>
        <dbReference type="EMBL" id="EJD34080.1"/>
    </source>
</evidence>
<evidence type="ECO:0000256" key="1">
    <source>
        <dbReference type="ARBA" id="ARBA00023002"/>
    </source>
</evidence>
<organism evidence="5 6">
    <name type="scientific">Auricularia subglabra (strain TFB-10046 / SS5)</name>
    <name type="common">White-rot fungus</name>
    <name type="synonym">Auricularia delicata (strain TFB10046)</name>
    <dbReference type="NCBI Taxonomy" id="717982"/>
    <lineage>
        <taxon>Eukaryota</taxon>
        <taxon>Fungi</taxon>
        <taxon>Dikarya</taxon>
        <taxon>Basidiomycota</taxon>
        <taxon>Agaricomycotina</taxon>
        <taxon>Agaricomycetes</taxon>
        <taxon>Auriculariales</taxon>
        <taxon>Auriculariaceae</taxon>
        <taxon>Auricularia</taxon>
    </lineage>
</organism>
<dbReference type="InParanoid" id="J0LC73"/>
<feature type="compositionally biased region" description="Low complexity" evidence="2">
    <location>
        <begin position="40"/>
        <end position="53"/>
    </location>
</feature>
<evidence type="ECO:0000313" key="6">
    <source>
        <dbReference type="Proteomes" id="UP000006514"/>
    </source>
</evidence>
<dbReference type="eggNOG" id="KOG2250">
    <property type="taxonomic scope" value="Eukaryota"/>
</dbReference>
<dbReference type="InterPro" id="IPR028971">
    <property type="entry name" value="NAD-GDH_cat"/>
</dbReference>
<dbReference type="GO" id="GO:0004069">
    <property type="term" value="F:L-aspartate:2-oxoglutarate aminotransferase activity"/>
    <property type="evidence" value="ECO:0007669"/>
    <property type="project" value="InterPro"/>
</dbReference>
<dbReference type="KEGG" id="adl:AURDEDRAFT_176868"/>
<accession>J0LC73</accession>
<sequence>MIALFGAKGVAYTKHDMDRITPNVSRASVQQAASRPPPASSDDATSSRAASSRESIPKPEPGQGTGSDKSFLERASPNTLEIYQSVMWNVDDRYGRVIEMFEVEGSGERHIYVTLSYQRLQVDQPLTDAELYDRIRRTAASKHELQIFESFLMFNKHVLKTKFYQRTKVALSFKLERGFMPEVDYPRKAFGMFLVVGSDFRGFHVRFKDVARGGIRIVLSKGKECSINQRMLFDENYALGSTENVKNKDIPEGGAKGTILASLDASPKLCFEKYIDANVDLLSPGQKPGIKEPIGERPGRYIDFTGTMEETSSDPGRLTADLEDRGQLFDDSAVWYNDVTAPDYELTDIIEGILEIPHKLKPRCS</sequence>
<dbReference type="EMBL" id="JH688009">
    <property type="protein sequence ID" value="EJD34080.1"/>
    <property type="molecule type" value="Genomic_DNA"/>
</dbReference>
<feature type="domain" description="NAD-specific glutamate dehydrogenase second" evidence="4">
    <location>
        <begin position="67"/>
        <end position="114"/>
    </location>
</feature>
<gene>
    <name evidence="5" type="ORF">AURDEDRAFT_176868</name>
</gene>
<dbReference type="AlphaFoldDB" id="J0LC73"/>
<protein>
    <submittedName>
        <fullName evidence="5">Uncharacterized protein</fullName>
    </submittedName>
</protein>
<dbReference type="GO" id="GO:0005739">
    <property type="term" value="C:mitochondrion"/>
    <property type="evidence" value="ECO:0007669"/>
    <property type="project" value="TreeGrafter"/>
</dbReference>
<feature type="region of interest" description="Disordered" evidence="2">
    <location>
        <begin position="21"/>
        <end position="71"/>
    </location>
</feature>
<evidence type="ECO:0000256" key="2">
    <source>
        <dbReference type="SAM" id="MobiDB-lite"/>
    </source>
</evidence>
<dbReference type="GO" id="GO:0006538">
    <property type="term" value="P:L-glutamate catabolic process"/>
    <property type="evidence" value="ECO:0007669"/>
    <property type="project" value="InterPro"/>
</dbReference>
<dbReference type="SUPFAM" id="SSF53223">
    <property type="entry name" value="Aminoacid dehydrogenase-like, N-terminal domain"/>
    <property type="match status" value="1"/>
</dbReference>
<feature type="domain" description="NAD-glutamate dehydrogenase catalytic" evidence="3">
    <location>
        <begin position="141"/>
        <end position="259"/>
    </location>
</feature>
<evidence type="ECO:0000259" key="3">
    <source>
        <dbReference type="Pfam" id="PF05088"/>
    </source>
</evidence>